<organism evidence="1 2">
    <name type="scientific">Rhizopus stolonifer</name>
    <name type="common">Rhizopus nigricans</name>
    <dbReference type="NCBI Taxonomy" id="4846"/>
    <lineage>
        <taxon>Eukaryota</taxon>
        <taxon>Fungi</taxon>
        <taxon>Fungi incertae sedis</taxon>
        <taxon>Mucoromycota</taxon>
        <taxon>Mucoromycotina</taxon>
        <taxon>Mucoromycetes</taxon>
        <taxon>Mucorales</taxon>
        <taxon>Mucorineae</taxon>
        <taxon>Rhizopodaceae</taxon>
        <taxon>Rhizopus</taxon>
    </lineage>
</organism>
<proteinExistence type="predicted"/>
<dbReference type="Proteomes" id="UP000253551">
    <property type="component" value="Unassembled WGS sequence"/>
</dbReference>
<sequence>MNITELLLPQNTTVEPFMFDRPIHDDELMPLWEAALKRSGYEFKTSSERNSLTDALLTTQHHQVPVHIKVIGRHMNGSFRCHIGTSKASRPIRSTELTQQMRLLAVFFRTENSKSQLVSPEFIFFPTWLLHLFRYTQHDTTPGRTDVRFLENANMAKEDHIYRLNHVLNTLFRFNLHQLDPCKLKSAIELADFLFDHAGLDYRNLPRPIFFGPTHQPS</sequence>
<dbReference type="OrthoDB" id="2258182at2759"/>
<reference evidence="1 2" key="1">
    <citation type="journal article" date="2018" name="G3 (Bethesda)">
        <title>Phylogenetic and Phylogenomic Definition of Rhizopus Species.</title>
        <authorList>
            <person name="Gryganskyi A.P."/>
            <person name="Golan J."/>
            <person name="Dolatabadi S."/>
            <person name="Mondo S."/>
            <person name="Robb S."/>
            <person name="Idnurm A."/>
            <person name="Muszewska A."/>
            <person name="Steczkiewicz K."/>
            <person name="Masonjones S."/>
            <person name="Liao H.L."/>
            <person name="Gajdeczka M.T."/>
            <person name="Anike F."/>
            <person name="Vuek A."/>
            <person name="Anishchenko I.M."/>
            <person name="Voigt K."/>
            <person name="de Hoog G.S."/>
            <person name="Smith M.E."/>
            <person name="Heitman J."/>
            <person name="Vilgalys R."/>
            <person name="Stajich J.E."/>
        </authorList>
    </citation>
    <scope>NUCLEOTIDE SEQUENCE [LARGE SCALE GENOMIC DNA]</scope>
    <source>
        <strain evidence="1 2">LSU 92-RS-03</strain>
    </source>
</reference>
<evidence type="ECO:0000313" key="2">
    <source>
        <dbReference type="Proteomes" id="UP000253551"/>
    </source>
</evidence>
<accession>A0A367IWP8</accession>
<dbReference type="AlphaFoldDB" id="A0A367IWP8"/>
<feature type="non-terminal residue" evidence="1">
    <location>
        <position position="218"/>
    </location>
</feature>
<dbReference type="EMBL" id="PJQM01005243">
    <property type="protein sequence ID" value="RCH82082.1"/>
    <property type="molecule type" value="Genomic_DNA"/>
</dbReference>
<evidence type="ECO:0000313" key="1">
    <source>
        <dbReference type="EMBL" id="RCH82082.1"/>
    </source>
</evidence>
<keyword evidence="2" id="KW-1185">Reference proteome</keyword>
<comment type="caution">
    <text evidence="1">The sequence shown here is derived from an EMBL/GenBank/DDBJ whole genome shotgun (WGS) entry which is preliminary data.</text>
</comment>
<protein>
    <submittedName>
        <fullName evidence="1">Uncharacterized protein</fullName>
    </submittedName>
</protein>
<gene>
    <name evidence="1" type="ORF">CU098_008429</name>
</gene>
<name>A0A367IWP8_RHIST</name>